<dbReference type="Gene3D" id="1.10.533.10">
    <property type="entry name" value="Death Domain, Fas"/>
    <property type="match status" value="1"/>
</dbReference>
<dbReference type="InterPro" id="IPR011029">
    <property type="entry name" value="DEATH-like_dom_sf"/>
</dbReference>
<dbReference type="Proteomes" id="UP000288216">
    <property type="component" value="Unassembled WGS sequence"/>
</dbReference>
<organism evidence="1 2">
    <name type="scientific">Scyliorhinus torazame</name>
    <name type="common">Cloudy catshark</name>
    <name type="synonym">Catulus torazame</name>
    <dbReference type="NCBI Taxonomy" id="75743"/>
    <lineage>
        <taxon>Eukaryota</taxon>
        <taxon>Metazoa</taxon>
        <taxon>Chordata</taxon>
        <taxon>Craniata</taxon>
        <taxon>Vertebrata</taxon>
        <taxon>Chondrichthyes</taxon>
        <taxon>Elasmobranchii</taxon>
        <taxon>Galeomorphii</taxon>
        <taxon>Galeoidea</taxon>
        <taxon>Carcharhiniformes</taxon>
        <taxon>Scyliorhinidae</taxon>
        <taxon>Scyliorhinus</taxon>
    </lineage>
</organism>
<reference evidence="1 2" key="1">
    <citation type="journal article" date="2018" name="Nat. Ecol. Evol.">
        <title>Shark genomes provide insights into elasmobranch evolution and the origin of vertebrates.</title>
        <authorList>
            <person name="Hara Y"/>
            <person name="Yamaguchi K"/>
            <person name="Onimaru K"/>
            <person name="Kadota M"/>
            <person name="Koyanagi M"/>
            <person name="Keeley SD"/>
            <person name="Tatsumi K"/>
            <person name="Tanaka K"/>
            <person name="Motone F"/>
            <person name="Kageyama Y"/>
            <person name="Nozu R"/>
            <person name="Adachi N"/>
            <person name="Nishimura O"/>
            <person name="Nakagawa R"/>
            <person name="Tanegashima C"/>
            <person name="Kiyatake I"/>
            <person name="Matsumoto R"/>
            <person name="Murakumo K"/>
            <person name="Nishida K"/>
            <person name="Terakita A"/>
            <person name="Kuratani S"/>
            <person name="Sato K"/>
            <person name="Hyodo S Kuraku.S."/>
        </authorList>
    </citation>
    <scope>NUCLEOTIDE SEQUENCE [LARGE SCALE GENOMIC DNA]</scope>
</reference>
<gene>
    <name evidence="1" type="ORF">scyTo_0011946</name>
</gene>
<dbReference type="EMBL" id="BFAA01005619">
    <property type="protein sequence ID" value="GCB66031.1"/>
    <property type="molecule type" value="Genomic_DNA"/>
</dbReference>
<evidence type="ECO:0008006" key="3">
    <source>
        <dbReference type="Google" id="ProtNLM"/>
    </source>
</evidence>
<comment type="caution">
    <text evidence="1">The sequence shown here is derived from an EMBL/GenBank/DDBJ whole genome shotgun (WGS) entry which is preliminary data.</text>
</comment>
<evidence type="ECO:0000313" key="2">
    <source>
        <dbReference type="Proteomes" id="UP000288216"/>
    </source>
</evidence>
<accession>A0A401NYT5</accession>
<dbReference type="STRING" id="75743.A0A401NYT5"/>
<proteinExistence type="predicted"/>
<sequence>MLAFNTDKRLREITDFSRQSLEESIEGSVEVMSASLLDAKAFNKKEYKSLRILAESNRTEDASRIIFDTVLEKGSREERIIWTILFQLQNVIPKLRESLVMTQQRFPDAGMQVKENSDTKFLQILATWTDIELHRATTFYRLTIEQSIEEFVEKVSHSVLNATAFTKTDYKKIGMLTDRNRTNDASQAFLDILLIKGAHSERMLWQELFQLQNIKPKLKAAFVELQTEERGTFMNAQEEKCDFCQPEGKRDTSVKQRGTFMNAQEEKCDFCQPEEKRDTSVKQTSDAIILQMVARYTDNQLRRFTDFYRHTLEETIEDYVEEVRRHLSRANVFTKIDQKRITKIAESHSSNEVSKAIVDIMLEKKAPGERVMWNTLFQLQKVKPRIKATLSKIKNIGISNTTVLLMLPTYTDAELRKLTYDHRFKLVKSIEKHVEAVSRSLLDACVFTEREHKDYKEDAPLETLRPHPVLPSGLAARCFANGD</sequence>
<keyword evidence="2" id="KW-1185">Reference proteome</keyword>
<name>A0A401NYT5_SCYTO</name>
<evidence type="ECO:0000313" key="1">
    <source>
        <dbReference type="EMBL" id="GCB66031.1"/>
    </source>
</evidence>
<dbReference type="AlphaFoldDB" id="A0A401NYT5"/>
<protein>
    <recommendedName>
        <fullName evidence="3">CARD domain-containing protein</fullName>
    </recommendedName>
</protein>